<protein>
    <submittedName>
        <fullName evidence="2">Uncharacterized protein</fullName>
    </submittedName>
</protein>
<dbReference type="Proteomes" id="UP000222310">
    <property type="component" value="Unassembled WGS sequence"/>
</dbReference>
<feature type="region of interest" description="Disordered" evidence="1">
    <location>
        <begin position="45"/>
        <end position="74"/>
    </location>
</feature>
<organism evidence="2 3">
    <name type="scientific">Nostoc linckia z8</name>
    <dbReference type="NCBI Taxonomy" id="1628746"/>
    <lineage>
        <taxon>Bacteria</taxon>
        <taxon>Bacillati</taxon>
        <taxon>Cyanobacteriota</taxon>
        <taxon>Cyanophyceae</taxon>
        <taxon>Nostocales</taxon>
        <taxon>Nostocaceae</taxon>
        <taxon>Nostoc</taxon>
    </lineage>
</organism>
<accession>A0A9Q6EM79</accession>
<dbReference type="GeneID" id="57095971"/>
<evidence type="ECO:0000313" key="3">
    <source>
        <dbReference type="Proteomes" id="UP000222310"/>
    </source>
</evidence>
<name>A0A9Q6EM79_NOSLI</name>
<gene>
    <name evidence="2" type="ORF">VF08_08160</name>
</gene>
<dbReference type="EMBL" id="LAHD01000016">
    <property type="protein sequence ID" value="PHK05341.1"/>
    <property type="molecule type" value="Genomic_DNA"/>
</dbReference>
<evidence type="ECO:0000313" key="2">
    <source>
        <dbReference type="EMBL" id="PHK05341.1"/>
    </source>
</evidence>
<reference evidence="2 3" key="1">
    <citation type="submission" date="2015-02" db="EMBL/GenBank/DDBJ databases">
        <title>Nostoc linckia genome annotation.</title>
        <authorList>
            <person name="Zhou Z."/>
        </authorList>
    </citation>
    <scope>NUCLEOTIDE SEQUENCE [LARGE SCALE GENOMIC DNA]</scope>
    <source>
        <strain evidence="3">z8</strain>
    </source>
</reference>
<sequence length="158" mass="17061">MIDSKTWDKAKKDYTTGTESLAAIAMRFGISKRAVEKRASDEGWAALRQAQNGQQPKNAVRASTPIPYSPPSNRRDLREIDEVEIIDCAIASLSCILAGGGEDTRGIGGIATGLCRLIELRNKLVPKTAADLADMAMALGISPQDFIRALNDQCQKKA</sequence>
<dbReference type="AlphaFoldDB" id="A0A9Q6EM79"/>
<dbReference type="RefSeq" id="WP_099068889.1">
    <property type="nucleotide sequence ID" value="NZ_LAHD01000016.1"/>
</dbReference>
<evidence type="ECO:0000256" key="1">
    <source>
        <dbReference type="SAM" id="MobiDB-lite"/>
    </source>
</evidence>
<proteinExistence type="predicted"/>
<comment type="caution">
    <text evidence="2">The sequence shown here is derived from an EMBL/GenBank/DDBJ whole genome shotgun (WGS) entry which is preliminary data.</text>
</comment>